<dbReference type="OrthoDB" id="9803916at2"/>
<keyword evidence="3" id="KW-1185">Reference proteome</keyword>
<reference evidence="2 3" key="1">
    <citation type="submission" date="2012-12" db="EMBL/GenBank/DDBJ databases">
        <title>Genome assembly of Fulvivirga imtechensis AK7.</title>
        <authorList>
            <person name="Nupur N."/>
            <person name="Khatri I."/>
            <person name="Kumar R."/>
            <person name="Subramanian S."/>
            <person name="Pinnaka A."/>
        </authorList>
    </citation>
    <scope>NUCLEOTIDE SEQUENCE [LARGE SCALE GENOMIC DNA]</scope>
    <source>
        <strain evidence="2 3">AK7</strain>
    </source>
</reference>
<evidence type="ECO:0000313" key="2">
    <source>
        <dbReference type="EMBL" id="ELR71588.1"/>
    </source>
</evidence>
<feature type="domain" description="Metallo-beta-lactamase" evidence="1">
    <location>
        <begin position="45"/>
        <end position="180"/>
    </location>
</feature>
<protein>
    <recommendedName>
        <fullName evidence="1">Metallo-beta-lactamase domain-containing protein</fullName>
    </recommendedName>
</protein>
<sequence>MNIKILGTRAKVKKSLSNHAKHSGVLIDNKLLLDVGEKEFLDYKPEYILFSHLHPDHAWFVETNEQLRVDIPVYAPELSRYIEKVNLLHSPITLDGYKITPIPTLHSIKVKSVGLLIEYGGKRLYYSGDLAWIEKQYHPLLHDLDLVITEGSYIKKKGVIRRKDDQIYGHQGIPDLITLFSRFSPKIIFMHLGTWFMKDAKTGMQKIMELQPKGVELDVASDGKEYEL</sequence>
<accession>L8JTL8</accession>
<organism evidence="2 3">
    <name type="scientific">Fulvivirga imtechensis AK7</name>
    <dbReference type="NCBI Taxonomy" id="1237149"/>
    <lineage>
        <taxon>Bacteria</taxon>
        <taxon>Pseudomonadati</taxon>
        <taxon>Bacteroidota</taxon>
        <taxon>Cytophagia</taxon>
        <taxon>Cytophagales</taxon>
        <taxon>Fulvivirgaceae</taxon>
        <taxon>Fulvivirga</taxon>
    </lineage>
</organism>
<dbReference type="SUPFAM" id="SSF56281">
    <property type="entry name" value="Metallo-hydrolase/oxidoreductase"/>
    <property type="match status" value="1"/>
</dbReference>
<dbReference type="Proteomes" id="UP000011135">
    <property type="component" value="Unassembled WGS sequence"/>
</dbReference>
<dbReference type="Pfam" id="PF12706">
    <property type="entry name" value="Lactamase_B_2"/>
    <property type="match status" value="1"/>
</dbReference>
<proteinExistence type="predicted"/>
<comment type="caution">
    <text evidence="2">The sequence shown here is derived from an EMBL/GenBank/DDBJ whole genome shotgun (WGS) entry which is preliminary data.</text>
</comment>
<dbReference type="EMBL" id="AMZN01000037">
    <property type="protein sequence ID" value="ELR71588.1"/>
    <property type="molecule type" value="Genomic_DNA"/>
</dbReference>
<dbReference type="InterPro" id="IPR001279">
    <property type="entry name" value="Metallo-B-lactamas"/>
</dbReference>
<dbReference type="eggNOG" id="COG1234">
    <property type="taxonomic scope" value="Bacteria"/>
</dbReference>
<dbReference type="STRING" id="1237149.C900_02503"/>
<dbReference type="RefSeq" id="WP_009579912.1">
    <property type="nucleotide sequence ID" value="NZ_AMZN01000037.1"/>
</dbReference>
<dbReference type="Gene3D" id="3.60.15.10">
    <property type="entry name" value="Ribonuclease Z/Hydroxyacylglutathione hydrolase-like"/>
    <property type="match status" value="1"/>
</dbReference>
<dbReference type="AlphaFoldDB" id="L8JTL8"/>
<evidence type="ECO:0000313" key="3">
    <source>
        <dbReference type="Proteomes" id="UP000011135"/>
    </source>
</evidence>
<dbReference type="InterPro" id="IPR036866">
    <property type="entry name" value="RibonucZ/Hydroxyglut_hydro"/>
</dbReference>
<name>L8JTL8_9BACT</name>
<evidence type="ECO:0000259" key="1">
    <source>
        <dbReference type="Pfam" id="PF12706"/>
    </source>
</evidence>
<gene>
    <name evidence="2" type="ORF">C900_02503</name>
</gene>